<gene>
    <name evidence="2" type="ORF">GCM10011378_40880</name>
</gene>
<comment type="caution">
    <text evidence="2">The sequence shown here is derived from an EMBL/GenBank/DDBJ whole genome shotgun (WGS) entry which is preliminary data.</text>
</comment>
<dbReference type="Proteomes" id="UP000601361">
    <property type="component" value="Unassembled WGS sequence"/>
</dbReference>
<feature type="domain" description="RNA ligase" evidence="1">
    <location>
        <begin position="20"/>
        <end position="194"/>
    </location>
</feature>
<organism evidence="2 3">
    <name type="scientific">Hymenobacter glacieicola</name>
    <dbReference type="NCBI Taxonomy" id="1562124"/>
    <lineage>
        <taxon>Bacteria</taxon>
        <taxon>Pseudomonadati</taxon>
        <taxon>Bacteroidota</taxon>
        <taxon>Cytophagia</taxon>
        <taxon>Cytophagales</taxon>
        <taxon>Hymenobacteraceae</taxon>
        <taxon>Hymenobacter</taxon>
    </lineage>
</organism>
<accession>A0ABQ1X5A3</accession>
<proteinExistence type="predicted"/>
<dbReference type="EMBL" id="BMGS01000016">
    <property type="protein sequence ID" value="GGG60685.1"/>
    <property type="molecule type" value="Genomic_DNA"/>
</dbReference>
<evidence type="ECO:0000259" key="1">
    <source>
        <dbReference type="Pfam" id="PF09414"/>
    </source>
</evidence>
<sequence length="298" mass="34264">MHLERFGTPEVLGIELGETYVFPKIDGTNASVWLEDGVVKAGSRNRELSLESDNAGFYAWASKSVELFNYLSENPNHRLFGEWLVPHSISTYRDDAWRKFYVFDVAAPHLMAESEEEPEAYLPYNAYKPLLERHGIEYLAPLKIIRNGTFEAFCHELQNNVCLIKDGQGCGEGVVIKNYAFFNKYGRQTWAKIVTSEFKEKHAKTMGAPLHAERKLVEEEIATEFVTQALVDKVFAKIDLDGGFTARRIPQLLHTVYYDVVREECWNFVKARKNPTINFNTLQHFVFGRVKALRPDLF</sequence>
<evidence type="ECO:0000313" key="2">
    <source>
        <dbReference type="EMBL" id="GGG60685.1"/>
    </source>
</evidence>
<reference evidence="3" key="1">
    <citation type="journal article" date="2019" name="Int. J. Syst. Evol. Microbiol.">
        <title>The Global Catalogue of Microorganisms (GCM) 10K type strain sequencing project: providing services to taxonomists for standard genome sequencing and annotation.</title>
        <authorList>
            <consortium name="The Broad Institute Genomics Platform"/>
            <consortium name="The Broad Institute Genome Sequencing Center for Infectious Disease"/>
            <person name="Wu L."/>
            <person name="Ma J."/>
        </authorList>
    </citation>
    <scope>NUCLEOTIDE SEQUENCE [LARGE SCALE GENOMIC DNA]</scope>
    <source>
        <strain evidence="3">CGMCC 1.12990</strain>
    </source>
</reference>
<dbReference type="InterPro" id="IPR021122">
    <property type="entry name" value="RNA_ligase_dom_REL/Rnl2"/>
</dbReference>
<name>A0ABQ1X5A3_9BACT</name>
<keyword evidence="3" id="KW-1185">Reference proteome</keyword>
<protein>
    <recommendedName>
        <fullName evidence="1">RNA ligase domain-containing protein</fullName>
    </recommendedName>
</protein>
<dbReference type="Gene3D" id="3.30.470.30">
    <property type="entry name" value="DNA ligase/mRNA capping enzyme"/>
    <property type="match status" value="1"/>
</dbReference>
<dbReference type="Pfam" id="PF09414">
    <property type="entry name" value="RNA_ligase"/>
    <property type="match status" value="1"/>
</dbReference>
<evidence type="ECO:0000313" key="3">
    <source>
        <dbReference type="Proteomes" id="UP000601361"/>
    </source>
</evidence>
<dbReference type="SUPFAM" id="SSF56091">
    <property type="entry name" value="DNA ligase/mRNA capping enzyme, catalytic domain"/>
    <property type="match status" value="1"/>
</dbReference>